<dbReference type="EMBL" id="JACHGH010000002">
    <property type="protein sequence ID" value="MBB6452599.1"/>
    <property type="molecule type" value="Genomic_DNA"/>
</dbReference>
<dbReference type="PROSITE" id="PS51257">
    <property type="entry name" value="PROKAR_LIPOPROTEIN"/>
    <property type="match status" value="1"/>
</dbReference>
<dbReference type="RefSeq" id="WP_174494757.1">
    <property type="nucleotide sequence ID" value="NZ_CADDWK010000002.1"/>
</dbReference>
<comment type="caution">
    <text evidence="1">The sequence shown here is derived from an EMBL/GenBank/DDBJ whole genome shotgun (WGS) entry which is preliminary data.</text>
</comment>
<proteinExistence type="predicted"/>
<evidence type="ECO:0000313" key="2">
    <source>
        <dbReference type="Proteomes" id="UP000581688"/>
    </source>
</evidence>
<protein>
    <recommendedName>
        <fullName evidence="3">Lipoprotein</fullName>
    </recommendedName>
</protein>
<keyword evidence="2" id="KW-1185">Reference proteome</keyword>
<evidence type="ECO:0000313" key="1">
    <source>
        <dbReference type="EMBL" id="MBB6452599.1"/>
    </source>
</evidence>
<reference evidence="1 2" key="1">
    <citation type="submission" date="2020-08" db="EMBL/GenBank/DDBJ databases">
        <title>Genomic Encyclopedia of Type Strains, Phase IV (KMG-IV): sequencing the most valuable type-strain genomes for metagenomic binning, comparative biology and taxonomic classification.</title>
        <authorList>
            <person name="Goeker M."/>
        </authorList>
    </citation>
    <scope>NUCLEOTIDE SEQUENCE [LARGE SCALE GENOMIC DNA]</scope>
    <source>
        <strain evidence="1 2">DSM 19612</strain>
    </source>
</reference>
<evidence type="ECO:0008006" key="3">
    <source>
        <dbReference type="Google" id="ProtNLM"/>
    </source>
</evidence>
<gene>
    <name evidence="1" type="ORF">HNQ94_001044</name>
</gene>
<accession>A0A841PUQ6</accession>
<name>A0A841PUQ6_9BACI</name>
<sequence>MNKFLKIIFMIFLVFLSGCTFNSKLEKYEVSKSNDEVKYNDVIFRLVSEKEEYKHGEEVKLFGEIEYVGEKEEVEIPLSAIIFSIKEIVRDYDIKYRRMDKNEEQAVLISTTLKQGEPYRFMYDRKASYSPKDDNDSYVRFIQSFVDFGFPKGYYVVNGHIELLSGTEEKDENREKVKLESKIEFKVFE</sequence>
<dbReference type="AlphaFoldDB" id="A0A841PUQ6"/>
<dbReference type="Proteomes" id="UP000581688">
    <property type="component" value="Unassembled WGS sequence"/>
</dbReference>
<organism evidence="1 2">
    <name type="scientific">Salirhabdus euzebyi</name>
    <dbReference type="NCBI Taxonomy" id="394506"/>
    <lineage>
        <taxon>Bacteria</taxon>
        <taxon>Bacillati</taxon>
        <taxon>Bacillota</taxon>
        <taxon>Bacilli</taxon>
        <taxon>Bacillales</taxon>
        <taxon>Bacillaceae</taxon>
        <taxon>Salirhabdus</taxon>
    </lineage>
</organism>